<dbReference type="OrthoDB" id="432447at2759"/>
<evidence type="ECO:0000256" key="5">
    <source>
        <dbReference type="ARBA" id="ARBA00022679"/>
    </source>
</evidence>
<dbReference type="Gene3D" id="3.30.1110.10">
    <property type="match status" value="1"/>
</dbReference>
<keyword evidence="10" id="KW-0460">Magnesium</keyword>
<dbReference type="PRINTS" id="PR00989">
    <property type="entry name" value="ADENOKINASE"/>
</dbReference>
<dbReference type="EMBL" id="ML976997">
    <property type="protein sequence ID" value="KAF1954697.1"/>
    <property type="molecule type" value="Genomic_DNA"/>
</dbReference>
<dbReference type="Pfam" id="PF00294">
    <property type="entry name" value="PfkB"/>
    <property type="match status" value="1"/>
</dbReference>
<evidence type="ECO:0000256" key="8">
    <source>
        <dbReference type="ARBA" id="ARBA00022777"/>
    </source>
</evidence>
<name>A0A6A5U0H5_9PLEO</name>
<dbReference type="EC" id="2.7.1.20" evidence="4"/>
<keyword evidence="6" id="KW-0660">Purine salvage</keyword>
<dbReference type="GO" id="GO:0005829">
    <property type="term" value="C:cytosol"/>
    <property type="evidence" value="ECO:0007669"/>
    <property type="project" value="TreeGrafter"/>
</dbReference>
<keyword evidence="9" id="KW-0067">ATP-binding</keyword>
<dbReference type="AlphaFoldDB" id="A0A6A5U0H5"/>
<dbReference type="SUPFAM" id="SSF53613">
    <property type="entry name" value="Ribokinase-like"/>
    <property type="match status" value="1"/>
</dbReference>
<accession>A0A6A5U0H5</accession>
<reference evidence="13" key="1">
    <citation type="journal article" date="2020" name="Stud. Mycol.">
        <title>101 Dothideomycetes genomes: a test case for predicting lifestyles and emergence of pathogens.</title>
        <authorList>
            <person name="Haridas S."/>
            <person name="Albert R."/>
            <person name="Binder M."/>
            <person name="Bloem J."/>
            <person name="Labutti K."/>
            <person name="Salamov A."/>
            <person name="Andreopoulos B."/>
            <person name="Baker S."/>
            <person name="Barry K."/>
            <person name="Bills G."/>
            <person name="Bluhm B."/>
            <person name="Cannon C."/>
            <person name="Castanera R."/>
            <person name="Culley D."/>
            <person name="Daum C."/>
            <person name="Ezra D."/>
            <person name="Gonzalez J."/>
            <person name="Henrissat B."/>
            <person name="Kuo A."/>
            <person name="Liang C."/>
            <person name="Lipzen A."/>
            <person name="Lutzoni F."/>
            <person name="Magnuson J."/>
            <person name="Mondo S."/>
            <person name="Nolan M."/>
            <person name="Ohm R."/>
            <person name="Pangilinan J."/>
            <person name="Park H.-J."/>
            <person name="Ramirez L."/>
            <person name="Alfaro M."/>
            <person name="Sun H."/>
            <person name="Tritt A."/>
            <person name="Yoshinaga Y."/>
            <person name="Zwiers L.-H."/>
            <person name="Turgeon B."/>
            <person name="Goodwin S."/>
            <person name="Spatafora J."/>
            <person name="Crous P."/>
            <person name="Grigoriev I."/>
        </authorList>
    </citation>
    <scope>NUCLEOTIDE SEQUENCE</scope>
    <source>
        <strain evidence="13">CBS 675.92</strain>
    </source>
</reference>
<keyword evidence="5" id="KW-0808">Transferase</keyword>
<evidence type="ECO:0000256" key="11">
    <source>
        <dbReference type="PIRSR" id="PIRSR601805-1"/>
    </source>
</evidence>
<protein>
    <recommendedName>
        <fullName evidence="4">adenosine kinase</fullName>
        <ecNumber evidence="4">2.7.1.20</ecNumber>
    </recommendedName>
</protein>
<keyword evidence="7" id="KW-0547">Nucleotide-binding</keyword>
<dbReference type="PANTHER" id="PTHR45769:SF3">
    <property type="entry name" value="ADENOSINE KINASE"/>
    <property type="match status" value="1"/>
</dbReference>
<comment type="similarity">
    <text evidence="3">Belongs to the carbohydrate kinase PfkB family.</text>
</comment>
<dbReference type="FunFam" id="3.30.1110.10:FF:000001">
    <property type="entry name" value="Adenosine kinase a"/>
    <property type="match status" value="1"/>
</dbReference>
<dbReference type="GO" id="GO:0005524">
    <property type="term" value="F:ATP binding"/>
    <property type="evidence" value="ECO:0007669"/>
    <property type="project" value="UniProtKB-KW"/>
</dbReference>
<evidence type="ECO:0000256" key="4">
    <source>
        <dbReference type="ARBA" id="ARBA00012119"/>
    </source>
</evidence>
<dbReference type="InterPro" id="IPR001805">
    <property type="entry name" value="Adenokinase"/>
</dbReference>
<gene>
    <name evidence="13" type="ORF">CC80DRAFT_493484</name>
</gene>
<organism evidence="13 14">
    <name type="scientific">Byssothecium circinans</name>
    <dbReference type="NCBI Taxonomy" id="147558"/>
    <lineage>
        <taxon>Eukaryota</taxon>
        <taxon>Fungi</taxon>
        <taxon>Dikarya</taxon>
        <taxon>Ascomycota</taxon>
        <taxon>Pezizomycotina</taxon>
        <taxon>Dothideomycetes</taxon>
        <taxon>Pleosporomycetidae</taxon>
        <taxon>Pleosporales</taxon>
        <taxon>Massarineae</taxon>
        <taxon>Massarinaceae</taxon>
        <taxon>Byssothecium</taxon>
    </lineage>
</organism>
<dbReference type="CDD" id="cd01168">
    <property type="entry name" value="adenosine_kinase"/>
    <property type="match status" value="1"/>
</dbReference>
<dbReference type="PROSITE" id="PS00584">
    <property type="entry name" value="PFKB_KINASES_2"/>
    <property type="match status" value="1"/>
</dbReference>
<keyword evidence="8 13" id="KW-0418">Kinase</keyword>
<dbReference type="GO" id="GO:0004001">
    <property type="term" value="F:adenosine kinase activity"/>
    <property type="evidence" value="ECO:0007669"/>
    <property type="project" value="UniProtKB-EC"/>
</dbReference>
<dbReference type="GO" id="GO:0006144">
    <property type="term" value="P:purine nucleobase metabolic process"/>
    <property type="evidence" value="ECO:0007669"/>
    <property type="project" value="TreeGrafter"/>
</dbReference>
<dbReference type="PANTHER" id="PTHR45769">
    <property type="entry name" value="ADENOSINE KINASE"/>
    <property type="match status" value="1"/>
</dbReference>
<dbReference type="Proteomes" id="UP000800035">
    <property type="component" value="Unassembled WGS sequence"/>
</dbReference>
<evidence type="ECO:0000313" key="13">
    <source>
        <dbReference type="EMBL" id="KAF1954697.1"/>
    </source>
</evidence>
<dbReference type="InterPro" id="IPR029056">
    <property type="entry name" value="Ribokinase-like"/>
</dbReference>
<dbReference type="Gene3D" id="3.40.1190.20">
    <property type="match status" value="1"/>
</dbReference>
<evidence type="ECO:0000313" key="14">
    <source>
        <dbReference type="Proteomes" id="UP000800035"/>
    </source>
</evidence>
<dbReference type="GO" id="GO:0005634">
    <property type="term" value="C:nucleus"/>
    <property type="evidence" value="ECO:0007669"/>
    <property type="project" value="TreeGrafter"/>
</dbReference>
<dbReference type="FunFam" id="3.40.1190.20:FF:000014">
    <property type="entry name" value="ADO1p Adenosine kinase"/>
    <property type="match status" value="1"/>
</dbReference>
<comment type="cofactor">
    <cofactor evidence="1">
        <name>Mg(2+)</name>
        <dbReference type="ChEBI" id="CHEBI:18420"/>
    </cofactor>
</comment>
<evidence type="ECO:0000256" key="3">
    <source>
        <dbReference type="ARBA" id="ARBA00010688"/>
    </source>
</evidence>
<feature type="domain" description="Carbohydrate kinase PfkB" evidence="12">
    <location>
        <begin position="100"/>
        <end position="416"/>
    </location>
</feature>
<dbReference type="InterPro" id="IPR002173">
    <property type="entry name" value="Carboh/pur_kinase_PfkB_CS"/>
</dbReference>
<evidence type="ECO:0000259" key="12">
    <source>
        <dbReference type="Pfam" id="PF00294"/>
    </source>
</evidence>
<evidence type="ECO:0000256" key="7">
    <source>
        <dbReference type="ARBA" id="ARBA00022741"/>
    </source>
</evidence>
<keyword evidence="14" id="KW-1185">Reference proteome</keyword>
<evidence type="ECO:0000256" key="10">
    <source>
        <dbReference type="ARBA" id="ARBA00022842"/>
    </source>
</evidence>
<evidence type="ECO:0000256" key="1">
    <source>
        <dbReference type="ARBA" id="ARBA00001946"/>
    </source>
</evidence>
<evidence type="ECO:0000256" key="6">
    <source>
        <dbReference type="ARBA" id="ARBA00022726"/>
    </source>
</evidence>
<dbReference type="UniPathway" id="UPA00588">
    <property type="reaction ID" value="UER00659"/>
</dbReference>
<feature type="active site" description="Proton acceptor" evidence="11">
    <location>
        <position position="374"/>
    </location>
</feature>
<dbReference type="GO" id="GO:0044209">
    <property type="term" value="P:AMP salvage"/>
    <property type="evidence" value="ECO:0007669"/>
    <property type="project" value="UniProtKB-UniPathway"/>
</dbReference>
<dbReference type="GO" id="GO:0006166">
    <property type="term" value="P:purine ribonucleoside salvage"/>
    <property type="evidence" value="ECO:0007669"/>
    <property type="project" value="UniProtKB-KW"/>
</dbReference>
<dbReference type="InterPro" id="IPR011611">
    <property type="entry name" value="PfkB_dom"/>
</dbReference>
<sequence>MNRNSKQDTTTLPYSVYSSFTMWCRSSAPPSLYASDFSAGTVATAPRLRLCRPTSTAAFTTQQRSRQFKSLNVMAAKGNFELLCLENPLLDIQAVGDEKLLEKYGLKANDAILAEEKHLGLYDDLIQNYKAVLIAGGAAQNTARGAQYILPPDSTVYIGCIGRDKYGAQLEDICKKAGVKTEYRYDEETPTGRCGVVITGHNRSLCTDLAAANKYKVDHLKQPEIWKQVENAKFFYVGGYHLTVSVPAILALAEEAAAKDKVFILNLSAPFIAQFFKEPLDQILPYVDILLGNETEAAAYAESHGLDTKDVKEVAKAIAGLPKKNSKKGRTVVFTQGTDPTITAVANGSDVDIKEYKVHAIGAEKINDTNGAGDAFAGGFVAGIVQGKPLESAVDMGQWLAKLSIQELGPSYPDPKQTYTHS</sequence>
<proteinExistence type="inferred from homology"/>
<evidence type="ECO:0000256" key="2">
    <source>
        <dbReference type="ARBA" id="ARBA00004801"/>
    </source>
</evidence>
<evidence type="ECO:0000256" key="9">
    <source>
        <dbReference type="ARBA" id="ARBA00022840"/>
    </source>
</evidence>
<comment type="pathway">
    <text evidence="2">Purine metabolism; AMP biosynthesis via salvage pathway; AMP from adenosine: step 1/1.</text>
</comment>